<dbReference type="AlphaFoldDB" id="A0A8S3SEB3"/>
<sequence>MCDDVKKTCDWVELYDLQNRGLLSDHLMNKLFSKVHKLLFGQCKTYILDVMEKFDIVIKPNSIDSYYMPCMITKVSSLEKIKKEFDVHQERCSPWLVVEFKFLPISYYNHILFMYIREKTVCKEKIPFGDGPPAIYAGKVIVYLDETKQRKLVICFSRNAISLQIWNNIDMDNKEYRKIIAEICNKITDLETKLDNELQYEIKSKCNTGDYFSSSGRISYEDLNTLCVGGEYYCEEHECEHKKDDIENTWLKTAALIHTNKRLESFNSWTSAKHAKATPKNLAAAGFFYSGTSDIVLKHCSKIS</sequence>
<evidence type="ECO:0000313" key="2">
    <source>
        <dbReference type="Proteomes" id="UP000683360"/>
    </source>
</evidence>
<evidence type="ECO:0000313" key="1">
    <source>
        <dbReference type="EMBL" id="CAG2215299.1"/>
    </source>
</evidence>
<dbReference type="OrthoDB" id="5962960at2759"/>
<organism evidence="1 2">
    <name type="scientific">Mytilus edulis</name>
    <name type="common">Blue mussel</name>
    <dbReference type="NCBI Taxonomy" id="6550"/>
    <lineage>
        <taxon>Eukaryota</taxon>
        <taxon>Metazoa</taxon>
        <taxon>Spiralia</taxon>
        <taxon>Lophotrochozoa</taxon>
        <taxon>Mollusca</taxon>
        <taxon>Bivalvia</taxon>
        <taxon>Autobranchia</taxon>
        <taxon>Pteriomorphia</taxon>
        <taxon>Mytilida</taxon>
        <taxon>Mytiloidea</taxon>
        <taxon>Mytilidae</taxon>
        <taxon>Mytilinae</taxon>
        <taxon>Mytilus</taxon>
    </lineage>
</organism>
<dbReference type="InterPro" id="IPR001370">
    <property type="entry name" value="BIR_rpt"/>
</dbReference>
<dbReference type="Pfam" id="PF00653">
    <property type="entry name" value="BIR"/>
    <property type="match status" value="1"/>
</dbReference>
<dbReference type="SUPFAM" id="SSF57924">
    <property type="entry name" value="Inhibitor of apoptosis (IAP) repeat"/>
    <property type="match status" value="1"/>
</dbReference>
<dbReference type="Gene3D" id="1.10.1170.10">
    <property type="entry name" value="Inhibitor Of Apoptosis Protein (2mihbC-IAP-1), Chain A"/>
    <property type="match status" value="1"/>
</dbReference>
<dbReference type="Proteomes" id="UP000683360">
    <property type="component" value="Unassembled WGS sequence"/>
</dbReference>
<dbReference type="PROSITE" id="PS50143">
    <property type="entry name" value="BIR_REPEAT_2"/>
    <property type="match status" value="1"/>
</dbReference>
<gene>
    <name evidence="1" type="ORF">MEDL_29060</name>
</gene>
<comment type="caution">
    <text evidence="1">The sequence shown here is derived from an EMBL/GenBank/DDBJ whole genome shotgun (WGS) entry which is preliminary data.</text>
</comment>
<proteinExistence type="predicted"/>
<dbReference type="EMBL" id="CAJPWZ010001439">
    <property type="protein sequence ID" value="CAG2215299.1"/>
    <property type="molecule type" value="Genomic_DNA"/>
</dbReference>
<accession>A0A8S3SEB3</accession>
<keyword evidence="2" id="KW-1185">Reference proteome</keyword>
<protein>
    <submittedName>
        <fullName evidence="1">BIRC7_8</fullName>
    </submittedName>
</protein>
<name>A0A8S3SEB3_MYTED</name>
<reference evidence="1" key="1">
    <citation type="submission" date="2021-03" db="EMBL/GenBank/DDBJ databases">
        <authorList>
            <person name="Bekaert M."/>
        </authorList>
    </citation>
    <scope>NUCLEOTIDE SEQUENCE</scope>
</reference>